<evidence type="ECO:0008006" key="3">
    <source>
        <dbReference type="Google" id="ProtNLM"/>
    </source>
</evidence>
<dbReference type="SUPFAM" id="SSF81901">
    <property type="entry name" value="HCP-like"/>
    <property type="match status" value="1"/>
</dbReference>
<dbReference type="InterPro" id="IPR052945">
    <property type="entry name" value="Mitotic_Regulator"/>
</dbReference>
<dbReference type="Pfam" id="PF08238">
    <property type="entry name" value="Sel1"/>
    <property type="match status" value="4"/>
</dbReference>
<dbReference type="GO" id="GO:0032153">
    <property type="term" value="C:cell division site"/>
    <property type="evidence" value="ECO:0007669"/>
    <property type="project" value="TreeGrafter"/>
</dbReference>
<evidence type="ECO:0000313" key="2">
    <source>
        <dbReference type="Proteomes" id="UP000311382"/>
    </source>
</evidence>
<evidence type="ECO:0000313" key="1">
    <source>
        <dbReference type="EMBL" id="TNY23309.1"/>
    </source>
</evidence>
<protein>
    <recommendedName>
        <fullName evidence="3">HCP-like protein</fullName>
    </recommendedName>
</protein>
<dbReference type="EMBL" id="SOZI01000013">
    <property type="protein sequence ID" value="TNY23309.1"/>
    <property type="molecule type" value="Genomic_DNA"/>
</dbReference>
<keyword evidence="2" id="KW-1185">Reference proteome</keyword>
<dbReference type="SMART" id="SM00671">
    <property type="entry name" value="SEL1"/>
    <property type="match status" value="3"/>
</dbReference>
<accession>A0A5C5G4A7</accession>
<organism evidence="1 2">
    <name type="scientific">Rhodotorula diobovata</name>
    <dbReference type="NCBI Taxonomy" id="5288"/>
    <lineage>
        <taxon>Eukaryota</taxon>
        <taxon>Fungi</taxon>
        <taxon>Dikarya</taxon>
        <taxon>Basidiomycota</taxon>
        <taxon>Pucciniomycotina</taxon>
        <taxon>Microbotryomycetes</taxon>
        <taxon>Sporidiobolales</taxon>
        <taxon>Sporidiobolaceae</taxon>
        <taxon>Rhodotorula</taxon>
    </lineage>
</organism>
<reference evidence="1 2" key="1">
    <citation type="submission" date="2019-03" db="EMBL/GenBank/DDBJ databases">
        <title>Rhodosporidium diobovatum UCD-FST 08-225 genome sequencing, assembly, and annotation.</title>
        <authorList>
            <person name="Fakankun I.U."/>
            <person name="Fristensky B."/>
            <person name="Levin D.B."/>
        </authorList>
    </citation>
    <scope>NUCLEOTIDE SEQUENCE [LARGE SCALE GENOMIC DNA]</scope>
    <source>
        <strain evidence="1 2">UCD-FST 08-225</strain>
    </source>
</reference>
<sequence length="180" mass="19619">ELGIDLHERGELERAAWCFEQSARKDGGCGAGMLMYGLSLRHGWGCQVNAPLGFRFLQLAADSVVADLDRVVFGGRTLSEAEANTKAAKSELVLALHEIGASYRFGWGVEKSKPMAVSYFKLAADLGDVDAQQDVAFAFANGKGCKKDLKEAARYYRLAIEQGAPAFGLSWVYKDKYLDA</sequence>
<proteinExistence type="predicted"/>
<name>A0A5C5G4A7_9BASI</name>
<dbReference type="STRING" id="5288.A0A5C5G4A7"/>
<dbReference type="PANTHER" id="PTHR43628:SF1">
    <property type="entry name" value="CHITIN SYNTHASE REGULATORY FACTOR 2-RELATED"/>
    <property type="match status" value="1"/>
</dbReference>
<dbReference type="InterPro" id="IPR011990">
    <property type="entry name" value="TPR-like_helical_dom_sf"/>
</dbReference>
<dbReference type="InterPro" id="IPR006597">
    <property type="entry name" value="Sel1-like"/>
</dbReference>
<dbReference type="Gene3D" id="1.25.40.10">
    <property type="entry name" value="Tetratricopeptide repeat domain"/>
    <property type="match status" value="1"/>
</dbReference>
<dbReference type="PANTHER" id="PTHR43628">
    <property type="entry name" value="ACTIVATOR OF C KINASE PROTEIN 1-RELATED"/>
    <property type="match status" value="1"/>
</dbReference>
<gene>
    <name evidence="1" type="ORF">DMC30DRAFT_347706</name>
</gene>
<dbReference type="AlphaFoldDB" id="A0A5C5G4A7"/>
<feature type="non-terminal residue" evidence="1">
    <location>
        <position position="1"/>
    </location>
</feature>
<dbReference type="GO" id="GO:0010972">
    <property type="term" value="P:negative regulation of G2/M transition of mitotic cell cycle"/>
    <property type="evidence" value="ECO:0007669"/>
    <property type="project" value="TreeGrafter"/>
</dbReference>
<dbReference type="OrthoDB" id="2148946at2759"/>
<comment type="caution">
    <text evidence="1">The sequence shown here is derived from an EMBL/GenBank/DDBJ whole genome shotgun (WGS) entry which is preliminary data.</text>
</comment>
<dbReference type="Proteomes" id="UP000311382">
    <property type="component" value="Unassembled WGS sequence"/>
</dbReference>